<evidence type="ECO:0000256" key="1">
    <source>
        <dbReference type="SAM" id="MobiDB-lite"/>
    </source>
</evidence>
<sequence>MIFRCKTHFSKFNRFASALCTLAVIGVIVPLQAQQPDGSALPSHESAPSGAYEEWHSGETVHLIGLPEIKEKEKGLLSISPTALTFASPGGRASVQRAEISNVSTGDVNVETGGTAGKITRAIIPFGGGSALATVTHKQLGLLTIEFRDQRNALHGAVFLLPKDEALQAQQQLGEQTSPHSTEPPQGRCETNGGVLPDSIKVAVITTPGDPVPAEYRMLIYEQLVRRLREEGRFTAVYRDSDGEPEAACPKYHLVLTLDAFKKGNAAVRASTGPVGFFVGATKLKFYVQVQALNGRMLIDKDLKASQRGDTDSLNIADKITKSLTKELEKASMHAARS</sequence>
<protein>
    <submittedName>
        <fullName evidence="3">Uncharacterized protein</fullName>
    </submittedName>
</protein>
<accession>A0AAU7Z9R4</accession>
<name>A0AAU7Z9R4_9BACT</name>
<proteinExistence type="predicted"/>
<feature type="signal peptide" evidence="2">
    <location>
        <begin position="1"/>
        <end position="33"/>
    </location>
</feature>
<keyword evidence="2" id="KW-0732">Signal</keyword>
<feature type="region of interest" description="Disordered" evidence="1">
    <location>
        <begin position="170"/>
        <end position="189"/>
    </location>
</feature>
<evidence type="ECO:0000313" key="3">
    <source>
        <dbReference type="EMBL" id="XCB25467.1"/>
    </source>
</evidence>
<dbReference type="RefSeq" id="WP_353068393.1">
    <property type="nucleotide sequence ID" value="NZ_CP132932.1"/>
</dbReference>
<dbReference type="AlphaFoldDB" id="A0AAU7Z9R4"/>
<reference evidence="3" key="2">
    <citation type="journal article" date="2024" name="Environ. Microbiol.">
        <title>Genome analysis and description of Tunturibacter gen. nov. expands the diversity of Terriglobia in tundra soils.</title>
        <authorList>
            <person name="Messyasz A."/>
            <person name="Mannisto M.K."/>
            <person name="Kerkhof L.J."/>
            <person name="Haggblom M.M."/>
        </authorList>
    </citation>
    <scope>NUCLEOTIDE SEQUENCE</scope>
    <source>
        <strain evidence="3">M8UP23</strain>
    </source>
</reference>
<gene>
    <name evidence="3" type="ORF">RBB75_13525</name>
</gene>
<evidence type="ECO:0000256" key="2">
    <source>
        <dbReference type="SAM" id="SignalP"/>
    </source>
</evidence>
<dbReference type="EMBL" id="CP132932">
    <property type="protein sequence ID" value="XCB25467.1"/>
    <property type="molecule type" value="Genomic_DNA"/>
</dbReference>
<organism evidence="3">
    <name type="scientific">Tunturiibacter empetritectus</name>
    <dbReference type="NCBI Taxonomy" id="3069691"/>
    <lineage>
        <taxon>Bacteria</taxon>
        <taxon>Pseudomonadati</taxon>
        <taxon>Acidobacteriota</taxon>
        <taxon>Terriglobia</taxon>
        <taxon>Terriglobales</taxon>
        <taxon>Acidobacteriaceae</taxon>
        <taxon>Tunturiibacter</taxon>
    </lineage>
</organism>
<reference evidence="3" key="1">
    <citation type="submission" date="2023-08" db="EMBL/GenBank/DDBJ databases">
        <authorList>
            <person name="Messyasz A."/>
            <person name="Mannisto M.K."/>
            <person name="Kerkhof L.J."/>
            <person name="Haggblom M."/>
        </authorList>
    </citation>
    <scope>NUCLEOTIDE SEQUENCE</scope>
    <source>
        <strain evidence="3">M8UP23</strain>
    </source>
</reference>
<feature type="chain" id="PRO_5043739501" evidence="2">
    <location>
        <begin position="34"/>
        <end position="338"/>
    </location>
</feature>
<dbReference type="KEGG" id="temp:RBB75_13525"/>